<dbReference type="EMBL" id="LR796942">
    <property type="protein sequence ID" value="CAB4176168.1"/>
    <property type="molecule type" value="Genomic_DNA"/>
</dbReference>
<dbReference type="EMBL" id="LR797361">
    <property type="protein sequence ID" value="CAB4210874.1"/>
    <property type="molecule type" value="Genomic_DNA"/>
</dbReference>
<dbReference type="InterPro" id="IPR038556">
    <property type="entry name" value="TAC_Gp13-like_sf"/>
</dbReference>
<evidence type="ECO:0000313" key="6">
    <source>
        <dbReference type="EMBL" id="CAB4210874.1"/>
    </source>
</evidence>
<evidence type="ECO:0000313" key="3">
    <source>
        <dbReference type="EMBL" id="CAB4176168.1"/>
    </source>
</evidence>
<gene>
    <name evidence="4" type="ORF">UFOVP1073_49</name>
    <name evidence="5" type="ORF">UFOVP1308_14</name>
    <name evidence="6" type="ORF">UFOVP1423_55</name>
    <name evidence="7" type="ORF">UFOVP1520_26</name>
    <name evidence="2" type="ORF">UFOVP898_51</name>
    <name evidence="3" type="ORF">UFOVP985_8</name>
</gene>
<proteinExistence type="predicted"/>
<evidence type="ECO:0000313" key="7">
    <source>
        <dbReference type="EMBL" id="CAB5227168.1"/>
    </source>
</evidence>
<reference evidence="7" key="1">
    <citation type="submission" date="2020-05" db="EMBL/GenBank/DDBJ databases">
        <authorList>
            <person name="Chiriac C."/>
            <person name="Salcher M."/>
            <person name="Ghai R."/>
            <person name="Kavagutti S V."/>
        </authorList>
    </citation>
    <scope>NUCLEOTIDE SEQUENCE</scope>
</reference>
<evidence type="ECO:0000313" key="5">
    <source>
        <dbReference type="EMBL" id="CAB4197462.1"/>
    </source>
</evidence>
<evidence type="ECO:0000313" key="4">
    <source>
        <dbReference type="EMBL" id="CAB4181628.1"/>
    </source>
</evidence>
<dbReference type="EMBL" id="LR796838">
    <property type="protein sequence ID" value="CAB4169258.1"/>
    <property type="molecule type" value="Genomic_DNA"/>
</dbReference>
<protein>
    <submittedName>
        <fullName evidence="7">Phage tail assembly chaperone protein, TAC</fullName>
    </submittedName>
</protein>
<accession>A0A6J7XBB3</accession>
<organism evidence="7">
    <name type="scientific">uncultured Caudovirales phage</name>
    <dbReference type="NCBI Taxonomy" id="2100421"/>
    <lineage>
        <taxon>Viruses</taxon>
        <taxon>Duplodnaviria</taxon>
        <taxon>Heunggongvirae</taxon>
        <taxon>Uroviricota</taxon>
        <taxon>Caudoviricetes</taxon>
        <taxon>Peduoviridae</taxon>
        <taxon>Maltschvirus</taxon>
        <taxon>Maltschvirus maltsch</taxon>
    </lineage>
</organism>
<dbReference type="EMBL" id="LR798377">
    <property type="protein sequence ID" value="CAB5227168.1"/>
    <property type="molecule type" value="Genomic_DNA"/>
</dbReference>
<dbReference type="EMBL" id="LR797009">
    <property type="protein sequence ID" value="CAB4181628.1"/>
    <property type="molecule type" value="Genomic_DNA"/>
</dbReference>
<evidence type="ECO:0000256" key="1">
    <source>
        <dbReference type="SAM" id="MobiDB-lite"/>
    </source>
</evidence>
<feature type="compositionally biased region" description="Polar residues" evidence="1">
    <location>
        <begin position="144"/>
        <end position="163"/>
    </location>
</feature>
<evidence type="ECO:0000313" key="2">
    <source>
        <dbReference type="EMBL" id="CAB4169258.1"/>
    </source>
</evidence>
<dbReference type="EMBL" id="LR797259">
    <property type="protein sequence ID" value="CAB4197462.1"/>
    <property type="molecule type" value="Genomic_DNA"/>
</dbReference>
<feature type="compositionally biased region" description="Polar residues" evidence="1">
    <location>
        <begin position="117"/>
        <end position="132"/>
    </location>
</feature>
<feature type="region of interest" description="Disordered" evidence="1">
    <location>
        <begin position="114"/>
        <end position="172"/>
    </location>
</feature>
<name>A0A6J7XBB3_9CAUD</name>
<dbReference type="Gene3D" id="3.30.2220.20">
    <property type="entry name" value="Phage tail assembly chaperone gp13-like"/>
    <property type="match status" value="1"/>
</dbReference>
<sequence>MAGLTKEQISAIDDLSSKVVPFDVPEWGGVVHIRPMSVGELDDYSNAVVRAKATGGLPNFRAGLVAKCLCDESGKRLFSDEEILILGQKNAVVMNRLYKACDDLNDISPKKVEDIAGNSSAGQPESSNSGSPAISKEHSDKSTECQSQSSASGGPSTDTSSPLDESGNKSGG</sequence>